<dbReference type="Pfam" id="PF23237">
    <property type="entry name" value="HYR_4C"/>
    <property type="match status" value="1"/>
</dbReference>
<keyword evidence="1" id="KW-0732">Signal</keyword>
<dbReference type="Pfam" id="PF08191">
    <property type="entry name" value="LRR_adjacent"/>
    <property type="match status" value="6"/>
</dbReference>
<dbReference type="Proteomes" id="UP001589734">
    <property type="component" value="Unassembled WGS sequence"/>
</dbReference>
<evidence type="ECO:0000256" key="1">
    <source>
        <dbReference type="ARBA" id="ARBA00022729"/>
    </source>
</evidence>
<dbReference type="InterPro" id="IPR026341">
    <property type="entry name" value="T9SS_type_B"/>
</dbReference>
<evidence type="ECO:0000259" key="3">
    <source>
        <dbReference type="Pfam" id="PF23237"/>
    </source>
</evidence>
<evidence type="ECO:0000313" key="5">
    <source>
        <dbReference type="Proteomes" id="UP001589734"/>
    </source>
</evidence>
<feature type="domain" description="Internalin Ig-like inter-repeat region" evidence="2">
    <location>
        <begin position="28"/>
        <end position="68"/>
    </location>
</feature>
<dbReference type="RefSeq" id="WP_379689704.1">
    <property type="nucleotide sequence ID" value="NZ_JBHLYW010000032.1"/>
</dbReference>
<feature type="non-terminal residue" evidence="4">
    <location>
        <position position="1"/>
    </location>
</feature>
<keyword evidence="5" id="KW-1185">Reference proteome</keyword>
<name>A0ABV6C1N5_9FLAO</name>
<dbReference type="Pfam" id="PF13585">
    <property type="entry name" value="CHU_C"/>
    <property type="match status" value="1"/>
</dbReference>
<dbReference type="InterPro" id="IPR057078">
    <property type="entry name" value="HYR-4C"/>
</dbReference>
<sequence length="965" mass="101750">ASAQAMFPSASDSCDADVTNITKTSGQFMATAGCGNAGTYTNTWTVKDHCGNTSDIFTQVITIQDTAAPIWTTQAGSLNVTLECSDNAGLASAQTMIPTASDSCDADVSNIIKTSGQFIAFKGCANSGTYTNTWTVKDDCDNISDVFTQVITIQDTAAPTWTTQAGSLNVTLECSDASGLANAQAMFPTASDSCDADVSNITKTSGQFMASEGCANSGTYTNTWTVKDDCGNTSDIFTQVITIQDTAAPTWTTQSGSLNVTLECNDASGLASAQTMIPTASDSCDADVSNIIKTSGQFIDFEGCANSGTYTNTWTVKDDCGNISDVFTQIITIQDTAAPTWTTQSGSLNVTLECNDASDLASAQTMIPTASDSCDADVSNITKTSGQFIAFEGCANSGTYTNTWTVKDDCGNISDVFTQVITIQDTAAPTWTTAANALNLTLECSDASGLASAQAMFPTASDSCDADISNITKTSGQFMASEGCANSGTYTNTWTVKDDCGNTSDIFTQVITIQDTAAPTWTTQAGSLNVVLECSDATGLATAFAQSPNATDVCSSNIIYTKSNGAFKVSESCSNSGTYTNTWIAKDNCGNVSDIFIQVITIQDTKAPVFTGNLPVNITVSCDAVPAPTEMTASDSCNKNLPIVFTETKTLSENGCISNYTLTRNWKTSDCSGNTASYTQIITVRDTTPPTGTAPANVTGLRNRSEIPAPNPQIITDAKDNCSPNVAITITDSSNEGTGCAGNTYILTRSYTLSDCAGNKTVLVQTFSVESVTNITSEACTDDSTLINLSTLLPGGTLTTGVWADTSGSNALQGNILNPFGLALGNYTFEYQITDENCTKKIVLNMLINDDCKVLACGNIIVHNAFSPNGDGINDVFEIDNINELTCYPGNTVEIYNRWGILVFETTNYNNSTNAFDGNSRGRTTVKQSEGLPTGTYFYILNFQSVDGNNVIHNNKKDGFLYLSR</sequence>
<feature type="domain" description="Internalin Ig-like inter-repeat region" evidence="2">
    <location>
        <begin position="476"/>
        <end position="518"/>
    </location>
</feature>
<reference evidence="4 5" key="1">
    <citation type="submission" date="2024-09" db="EMBL/GenBank/DDBJ databases">
        <authorList>
            <person name="Sun Q."/>
            <person name="Mori K."/>
        </authorList>
    </citation>
    <scope>NUCLEOTIDE SEQUENCE [LARGE SCALE GENOMIC DNA]</scope>
    <source>
        <strain evidence="4 5">CGMCC 1.12926</strain>
    </source>
</reference>
<dbReference type="NCBIfam" id="TIGR04131">
    <property type="entry name" value="Bac_Flav_CTERM"/>
    <property type="match status" value="1"/>
</dbReference>
<feature type="domain" description="Internalin Ig-like inter-repeat region" evidence="2">
    <location>
        <begin position="386"/>
        <end position="428"/>
    </location>
</feature>
<gene>
    <name evidence="4" type="ORF">ACFFLS_24215</name>
</gene>
<feature type="domain" description="Internalin Ig-like inter-repeat region" evidence="2">
    <location>
        <begin position="116"/>
        <end position="158"/>
    </location>
</feature>
<protein>
    <submittedName>
        <fullName evidence="4">Gliding motility-associated C-terminal domain-containing protein</fullName>
    </submittedName>
</protein>
<proteinExistence type="predicted"/>
<feature type="domain" description="Internalin Ig-like inter-repeat region" evidence="2">
    <location>
        <begin position="572"/>
        <end position="612"/>
    </location>
</feature>
<dbReference type="Gene3D" id="2.60.40.1220">
    <property type="match status" value="6"/>
</dbReference>
<dbReference type="InterPro" id="IPR014755">
    <property type="entry name" value="Cu-Rt/internalin_Ig-like"/>
</dbReference>
<organism evidence="4 5">
    <name type="scientific">Flavobacterium procerum</name>
    <dbReference type="NCBI Taxonomy" id="1455569"/>
    <lineage>
        <taxon>Bacteria</taxon>
        <taxon>Pseudomonadati</taxon>
        <taxon>Bacteroidota</taxon>
        <taxon>Flavobacteriia</taxon>
        <taxon>Flavobacteriales</taxon>
        <taxon>Flavobacteriaceae</taxon>
        <taxon>Flavobacterium</taxon>
    </lineage>
</organism>
<feature type="domain" description="HYR-like" evidence="3">
    <location>
        <begin position="615"/>
        <end position="684"/>
    </location>
</feature>
<accession>A0ABV6C1N5</accession>
<dbReference type="EMBL" id="JBHLYW010000032">
    <property type="protein sequence ID" value="MFC0080172.1"/>
    <property type="molecule type" value="Genomic_DNA"/>
</dbReference>
<dbReference type="InterPro" id="IPR012569">
    <property type="entry name" value="Inl_IR"/>
</dbReference>
<evidence type="ECO:0000259" key="2">
    <source>
        <dbReference type="Pfam" id="PF08191"/>
    </source>
</evidence>
<feature type="domain" description="Internalin Ig-like inter-repeat region" evidence="2">
    <location>
        <begin position="206"/>
        <end position="248"/>
    </location>
</feature>
<evidence type="ECO:0000313" key="4">
    <source>
        <dbReference type="EMBL" id="MFC0080172.1"/>
    </source>
</evidence>
<comment type="caution">
    <text evidence="4">The sequence shown here is derived from an EMBL/GenBank/DDBJ whole genome shotgun (WGS) entry which is preliminary data.</text>
</comment>